<feature type="domain" description="Quercetin 2,3-dioxygenase C-terminal cupin" evidence="1">
    <location>
        <begin position="174"/>
        <end position="224"/>
    </location>
</feature>
<protein>
    <recommendedName>
        <fullName evidence="1">Quercetin 2,3-dioxygenase C-terminal cupin domain-containing protein</fullName>
    </recommendedName>
</protein>
<proteinExistence type="predicted"/>
<organism evidence="2 3">
    <name type="scientific">Arsenicibacter rosenii</name>
    <dbReference type="NCBI Taxonomy" id="1750698"/>
    <lineage>
        <taxon>Bacteria</taxon>
        <taxon>Pseudomonadati</taxon>
        <taxon>Bacteroidota</taxon>
        <taxon>Cytophagia</taxon>
        <taxon>Cytophagales</taxon>
        <taxon>Spirosomataceae</taxon>
        <taxon>Arsenicibacter</taxon>
    </lineage>
</organism>
<dbReference type="InterPro" id="IPR012093">
    <property type="entry name" value="Pirin"/>
</dbReference>
<name>A0A1S2VT87_9BACT</name>
<dbReference type="PANTHER" id="PTHR43212">
    <property type="entry name" value="QUERCETIN 2,3-DIOXYGENASE"/>
    <property type="match status" value="1"/>
</dbReference>
<dbReference type="InterPro" id="IPR041602">
    <property type="entry name" value="Quercetinase_C"/>
</dbReference>
<dbReference type="InterPro" id="IPR014710">
    <property type="entry name" value="RmlC-like_jellyroll"/>
</dbReference>
<evidence type="ECO:0000313" key="2">
    <source>
        <dbReference type="EMBL" id="OIN61128.1"/>
    </source>
</evidence>
<dbReference type="RefSeq" id="WP_071501631.1">
    <property type="nucleotide sequence ID" value="NZ_MORL01000001.1"/>
</dbReference>
<keyword evidence="3" id="KW-1185">Reference proteome</keyword>
<dbReference type="Pfam" id="PF17954">
    <property type="entry name" value="Pirin_C_2"/>
    <property type="match status" value="1"/>
</dbReference>
<comment type="caution">
    <text evidence="2">The sequence shown here is derived from an EMBL/GenBank/DDBJ whole genome shotgun (WGS) entry which is preliminary data.</text>
</comment>
<dbReference type="AlphaFoldDB" id="A0A1S2VT87"/>
<reference evidence="2 3" key="1">
    <citation type="submission" date="2016-10" db="EMBL/GenBank/DDBJ databases">
        <title>Arsenicibacter rosenii gen. nov., sp. nov., an efficient arsenic-methylating bacterium isolated from an arsenic-contaminated paddy soil.</title>
        <authorList>
            <person name="Huang K."/>
        </authorList>
    </citation>
    <scope>NUCLEOTIDE SEQUENCE [LARGE SCALE GENOMIC DNA]</scope>
    <source>
        <strain evidence="2 3">SM-1</strain>
    </source>
</reference>
<dbReference type="OrthoDB" id="321327at2"/>
<gene>
    <name evidence="2" type="ORF">BLX24_03430</name>
</gene>
<accession>A0A1S2VT87</accession>
<sequence>MLTDVQGQLYLADQRGVAETDGFRSFHTFNFGPYQTEGRTPFGRLCVVNDDTLAAGRQLTRQIDEAMHVLILPLVGGIEVNSTVAGTSYASAGEALVLSMPANASYSVLNPYDTELINYLQIWVRAKPADSFTAGVTITAFDLAQPNQLLPAGSTAINVTIGQYGGREEDRMKVSDPETGLFAFVVEGAFEVQNRLLHARDSIALWDIDTVDFEALSNNALILFVDPA</sequence>
<dbReference type="Gene3D" id="2.60.120.10">
    <property type="entry name" value="Jelly Rolls"/>
    <property type="match status" value="2"/>
</dbReference>
<dbReference type="InterPro" id="IPR011051">
    <property type="entry name" value="RmlC_Cupin_sf"/>
</dbReference>
<dbReference type="PANTHER" id="PTHR43212:SF3">
    <property type="entry name" value="QUERCETIN 2,3-DIOXYGENASE"/>
    <property type="match status" value="1"/>
</dbReference>
<evidence type="ECO:0000259" key="1">
    <source>
        <dbReference type="Pfam" id="PF17954"/>
    </source>
</evidence>
<dbReference type="SUPFAM" id="SSF51182">
    <property type="entry name" value="RmlC-like cupins"/>
    <property type="match status" value="1"/>
</dbReference>
<evidence type="ECO:0000313" key="3">
    <source>
        <dbReference type="Proteomes" id="UP000181790"/>
    </source>
</evidence>
<dbReference type="Proteomes" id="UP000181790">
    <property type="component" value="Unassembled WGS sequence"/>
</dbReference>
<dbReference type="EMBL" id="MORL01000001">
    <property type="protein sequence ID" value="OIN61128.1"/>
    <property type="molecule type" value="Genomic_DNA"/>
</dbReference>